<accession>A0A0S4QTD7</accession>
<dbReference type="EMBL" id="FAOZ01000019">
    <property type="protein sequence ID" value="CUU58489.1"/>
    <property type="molecule type" value="Genomic_DNA"/>
</dbReference>
<reference evidence="10" key="1">
    <citation type="submission" date="2015-11" db="EMBL/GenBank/DDBJ databases">
        <authorList>
            <person name="Varghese N."/>
        </authorList>
    </citation>
    <scope>NUCLEOTIDE SEQUENCE [LARGE SCALE GENOMIC DNA]</scope>
    <source>
        <strain evidence="10">DSM 45899</strain>
    </source>
</reference>
<dbReference type="SUPFAM" id="SSF56112">
    <property type="entry name" value="Protein kinase-like (PK-like)"/>
    <property type="match status" value="1"/>
</dbReference>
<dbReference type="Proteomes" id="UP000198802">
    <property type="component" value="Unassembled WGS sequence"/>
</dbReference>
<evidence type="ECO:0000256" key="3">
    <source>
        <dbReference type="ARBA" id="ARBA00022777"/>
    </source>
</evidence>
<evidence type="ECO:0000259" key="8">
    <source>
        <dbReference type="PROSITE" id="PS50011"/>
    </source>
</evidence>
<sequence length="531" mass="55704">MTETGVLVQEPRPGDPEVLGRHRVLGRLGAGGMGVVYLAEGPFGRVAVKLVRAELADDADFRRRFQREVQACFRVGGARTARLVDFELTADRPWLATEFFDAPNLAEQVRADGPLAADAQLVLAAGLAEALLSIHTTGLVHRDLKPSNVLWTPSGPKVIDFGIASVTDTVALTSTGHFVGTPGWHSPEQISGQEVTAAADIFAWGALLCYAASGKAPFGTGSPEVVLARVAVAEPVVDRELIAPALRDLVTTAMVRDPASRPTAVDLYEAFVGLVPSDVAFPVTRVLEANLADTPLSTPVRATRTDQPARESVPPAAPPATGPSGPSGPGGARRLVAVLAVLLIAAVGGIIGLVLTQNDDTESPAESAESAEFTASEPWRITIDDQIEGNDDTGCTVTVLDADGAVVQLFEGVYSRKAYQVADTGVFHWTVNNDGCLVNADDSPARTGLPFLQMAYSGDTSVFDTSGRISVDPIDFGDATDCELTLRAIDGRSLDFVTAHKGDGPVMLNAGGPDKVYLAEAGCAFRVSVQS</sequence>
<evidence type="ECO:0000256" key="5">
    <source>
        <dbReference type="PROSITE-ProRule" id="PRU10141"/>
    </source>
</evidence>
<dbReference type="GO" id="GO:0004674">
    <property type="term" value="F:protein serine/threonine kinase activity"/>
    <property type="evidence" value="ECO:0007669"/>
    <property type="project" value="UniProtKB-KW"/>
</dbReference>
<dbReference type="InterPro" id="IPR000719">
    <property type="entry name" value="Prot_kinase_dom"/>
</dbReference>
<dbReference type="SMART" id="SM00220">
    <property type="entry name" value="S_TKc"/>
    <property type="match status" value="1"/>
</dbReference>
<dbReference type="Pfam" id="PF00069">
    <property type="entry name" value="Pkinase"/>
    <property type="match status" value="1"/>
</dbReference>
<evidence type="ECO:0000313" key="10">
    <source>
        <dbReference type="Proteomes" id="UP000198802"/>
    </source>
</evidence>
<keyword evidence="3 9" id="KW-0418">Kinase</keyword>
<dbReference type="InterPro" id="IPR011009">
    <property type="entry name" value="Kinase-like_dom_sf"/>
</dbReference>
<evidence type="ECO:0000256" key="1">
    <source>
        <dbReference type="ARBA" id="ARBA00022679"/>
    </source>
</evidence>
<evidence type="ECO:0000256" key="7">
    <source>
        <dbReference type="SAM" id="Phobius"/>
    </source>
</evidence>
<feature type="binding site" evidence="5">
    <location>
        <position position="49"/>
    </location>
    <ligand>
        <name>ATP</name>
        <dbReference type="ChEBI" id="CHEBI:30616"/>
    </ligand>
</feature>
<feature type="domain" description="Protein kinase" evidence="8">
    <location>
        <begin position="22"/>
        <end position="272"/>
    </location>
</feature>
<dbReference type="PANTHER" id="PTHR43289:SF34">
    <property type="entry name" value="SERINE_THREONINE-PROTEIN KINASE YBDM-RELATED"/>
    <property type="match status" value="1"/>
</dbReference>
<feature type="region of interest" description="Disordered" evidence="6">
    <location>
        <begin position="297"/>
        <end position="329"/>
    </location>
</feature>
<evidence type="ECO:0000256" key="4">
    <source>
        <dbReference type="ARBA" id="ARBA00022840"/>
    </source>
</evidence>
<dbReference type="PROSITE" id="PS50011">
    <property type="entry name" value="PROTEIN_KINASE_DOM"/>
    <property type="match status" value="1"/>
</dbReference>
<dbReference type="Gene3D" id="1.10.510.10">
    <property type="entry name" value="Transferase(Phosphotransferase) domain 1"/>
    <property type="match status" value="1"/>
</dbReference>
<evidence type="ECO:0000256" key="2">
    <source>
        <dbReference type="ARBA" id="ARBA00022741"/>
    </source>
</evidence>
<evidence type="ECO:0000256" key="6">
    <source>
        <dbReference type="SAM" id="MobiDB-lite"/>
    </source>
</evidence>
<dbReference type="PROSITE" id="PS00107">
    <property type="entry name" value="PROTEIN_KINASE_ATP"/>
    <property type="match status" value="1"/>
</dbReference>
<dbReference type="CDD" id="cd14014">
    <property type="entry name" value="STKc_PknB_like"/>
    <property type="match status" value="1"/>
</dbReference>
<proteinExistence type="predicted"/>
<dbReference type="InterPro" id="IPR017441">
    <property type="entry name" value="Protein_kinase_ATP_BS"/>
</dbReference>
<dbReference type="PANTHER" id="PTHR43289">
    <property type="entry name" value="MITOGEN-ACTIVATED PROTEIN KINASE KINASE KINASE 20-RELATED"/>
    <property type="match status" value="1"/>
</dbReference>
<dbReference type="RefSeq" id="WP_091281603.1">
    <property type="nucleotide sequence ID" value="NZ_FAOZ01000019.1"/>
</dbReference>
<gene>
    <name evidence="9" type="ORF">Ga0074812_119123</name>
</gene>
<protein>
    <submittedName>
        <fullName evidence="9">Serine/threonine protein kinase</fullName>
    </submittedName>
</protein>
<keyword evidence="2 5" id="KW-0547">Nucleotide-binding</keyword>
<dbReference type="Gene3D" id="3.30.200.20">
    <property type="entry name" value="Phosphorylase Kinase, domain 1"/>
    <property type="match status" value="1"/>
</dbReference>
<keyword evidence="7" id="KW-0472">Membrane</keyword>
<keyword evidence="7" id="KW-1133">Transmembrane helix</keyword>
<feature type="transmembrane region" description="Helical" evidence="7">
    <location>
        <begin position="335"/>
        <end position="355"/>
    </location>
</feature>
<organism evidence="9 10">
    <name type="scientific">Parafrankia irregularis</name>
    <dbReference type="NCBI Taxonomy" id="795642"/>
    <lineage>
        <taxon>Bacteria</taxon>
        <taxon>Bacillati</taxon>
        <taxon>Actinomycetota</taxon>
        <taxon>Actinomycetes</taxon>
        <taxon>Frankiales</taxon>
        <taxon>Frankiaceae</taxon>
        <taxon>Parafrankia</taxon>
    </lineage>
</organism>
<keyword evidence="1" id="KW-0808">Transferase</keyword>
<dbReference type="GO" id="GO:0005524">
    <property type="term" value="F:ATP binding"/>
    <property type="evidence" value="ECO:0007669"/>
    <property type="project" value="UniProtKB-UniRule"/>
</dbReference>
<keyword evidence="7" id="KW-0812">Transmembrane</keyword>
<dbReference type="AlphaFoldDB" id="A0A0S4QTD7"/>
<evidence type="ECO:0000313" key="9">
    <source>
        <dbReference type="EMBL" id="CUU58489.1"/>
    </source>
</evidence>
<name>A0A0S4QTD7_9ACTN</name>
<keyword evidence="9" id="KW-0723">Serine/threonine-protein kinase</keyword>
<keyword evidence="10" id="KW-1185">Reference proteome</keyword>
<keyword evidence="4 5" id="KW-0067">ATP-binding</keyword>